<sequence>MRVALKLNAYYFKTIIVPHELHYWFAICKAFDDRVAPLNLVKKFFSKARLKE</sequence>
<proteinExistence type="predicted"/>
<dbReference type="EMBL" id="GL890966">
    <property type="protein sequence ID" value="EGJ29771.1"/>
    <property type="molecule type" value="Genomic_DNA"/>
</dbReference>
<dbReference type="AlphaFoldDB" id="F4Y039"/>
<protein>
    <submittedName>
        <fullName evidence="1">Uncharacterized protein</fullName>
    </submittedName>
</protein>
<gene>
    <name evidence="1" type="ORF">LYNGBM3L_60070</name>
</gene>
<evidence type="ECO:0000313" key="1">
    <source>
        <dbReference type="EMBL" id="EGJ29771.1"/>
    </source>
</evidence>
<evidence type="ECO:0000313" key="2">
    <source>
        <dbReference type="Proteomes" id="UP000003959"/>
    </source>
</evidence>
<reference evidence="2" key="1">
    <citation type="journal article" date="2011" name="Proc. Natl. Acad. Sci. U.S.A.">
        <title>Genomic insights into the physiology and ecology of the marine filamentous cyanobacterium Lyngbya majuscula.</title>
        <authorList>
            <person name="Jones A.C."/>
            <person name="Monroe E.A."/>
            <person name="Podell S."/>
            <person name="Hess W.R."/>
            <person name="Klages S."/>
            <person name="Esquenazi E."/>
            <person name="Niessen S."/>
            <person name="Hoover H."/>
            <person name="Rothmann M."/>
            <person name="Lasken R.S."/>
            <person name="Yates J.R.III."/>
            <person name="Reinhardt R."/>
            <person name="Kube M."/>
            <person name="Burkart M.D."/>
            <person name="Allen E.E."/>
            <person name="Dorrestein P.C."/>
            <person name="Gerwick W.H."/>
            <person name="Gerwick L."/>
        </authorList>
    </citation>
    <scope>NUCLEOTIDE SEQUENCE [LARGE SCALE GENOMIC DNA]</scope>
    <source>
        <strain evidence="2">3L</strain>
    </source>
</reference>
<accession>F4Y039</accession>
<dbReference type="Proteomes" id="UP000003959">
    <property type="component" value="Unassembled WGS sequence"/>
</dbReference>
<organism evidence="1 2">
    <name type="scientific">Moorena producens 3L</name>
    <dbReference type="NCBI Taxonomy" id="489825"/>
    <lineage>
        <taxon>Bacteria</taxon>
        <taxon>Bacillati</taxon>
        <taxon>Cyanobacteriota</taxon>
        <taxon>Cyanophyceae</taxon>
        <taxon>Coleofasciculales</taxon>
        <taxon>Coleofasciculaceae</taxon>
        <taxon>Moorena</taxon>
    </lineage>
</organism>
<dbReference type="HOGENOM" id="CLU_3081947_0_0_3"/>
<keyword evidence="2" id="KW-1185">Reference proteome</keyword>
<name>F4Y039_9CYAN</name>